<dbReference type="PANTHER" id="PTHR14449">
    <property type="entry name" value="FANCONI ANEMIA GROUP F PROTEIN FANCF"/>
    <property type="match status" value="1"/>
</dbReference>
<protein>
    <recommendedName>
        <fullName evidence="6">Fanconi anemia group F protein</fullName>
    </recommendedName>
</protein>
<dbReference type="PANTHER" id="PTHR14449:SF2">
    <property type="entry name" value="FANCONI ANEMIA GROUP F PROTEIN"/>
    <property type="match status" value="1"/>
</dbReference>
<name>A0A8C8SUH3_9SAUR</name>
<evidence type="ECO:0000313" key="8">
    <source>
        <dbReference type="Proteomes" id="UP000694393"/>
    </source>
</evidence>
<keyword evidence="2" id="KW-0227">DNA damage</keyword>
<dbReference type="Pfam" id="PF11107">
    <property type="entry name" value="FANCF"/>
    <property type="match status" value="1"/>
</dbReference>
<comment type="subcellular location">
    <subcellularLocation>
        <location evidence="1">Nucleus</location>
    </subcellularLocation>
</comment>
<dbReference type="Ensembl" id="ENSPCET00000026009.1">
    <property type="protein sequence ID" value="ENSPCEP00000025161.1"/>
    <property type="gene ID" value="ENSPCEG00000018994.1"/>
</dbReference>
<evidence type="ECO:0000256" key="3">
    <source>
        <dbReference type="ARBA" id="ARBA00023204"/>
    </source>
</evidence>
<evidence type="ECO:0000256" key="2">
    <source>
        <dbReference type="ARBA" id="ARBA00022763"/>
    </source>
</evidence>
<reference evidence="7" key="2">
    <citation type="submission" date="2025-09" db="UniProtKB">
        <authorList>
            <consortium name="Ensembl"/>
        </authorList>
    </citation>
    <scope>IDENTIFICATION</scope>
</reference>
<evidence type="ECO:0000256" key="1">
    <source>
        <dbReference type="ARBA" id="ARBA00004123"/>
    </source>
</evidence>
<keyword evidence="8" id="KW-1185">Reference proteome</keyword>
<evidence type="ECO:0000256" key="4">
    <source>
        <dbReference type="ARBA" id="ARBA00023242"/>
    </source>
</evidence>
<keyword evidence="3" id="KW-0234">DNA repair</keyword>
<keyword evidence="4" id="KW-0539">Nucleus</keyword>
<proteinExistence type="predicted"/>
<organism evidence="7 8">
    <name type="scientific">Pelusios castaneus</name>
    <name type="common">West African mud turtle</name>
    <dbReference type="NCBI Taxonomy" id="367368"/>
    <lineage>
        <taxon>Eukaryota</taxon>
        <taxon>Metazoa</taxon>
        <taxon>Chordata</taxon>
        <taxon>Craniata</taxon>
        <taxon>Vertebrata</taxon>
        <taxon>Euteleostomi</taxon>
        <taxon>Archelosauria</taxon>
        <taxon>Testudinata</taxon>
        <taxon>Testudines</taxon>
        <taxon>Pleurodira</taxon>
        <taxon>Pelomedusidae</taxon>
        <taxon>Pelusios</taxon>
    </lineage>
</organism>
<evidence type="ECO:0000256" key="6">
    <source>
        <dbReference type="ARBA" id="ARBA00070110"/>
    </source>
</evidence>
<sequence length="386" mass="42462">METLGWQVEQLPGLLAVSRSGLVRAWDPPTLDRALQWGRYFQHLHGRFRAQPRLEAALGQRLRRGQQQGRGPPLGFGHLGRCPELLGLALLGNRALPPAACHRLLRSLLLPPEGQAPPGPCSLGLLARRRAAARLLPPPSSAAGSPEEPEPRVRTEAQLLLSRLQEEEEEGPGSPRAAGGQPLWLPRLLEQLPRPRVYRVLAALLLEQARDSAAAEEGDSGAERRELAGAVLSWMLGDPGRVSAFCRFLPGSLLVALAARYPQLSTAYLHLLTGWGSCLRYDPLRGQWTSSRCLGEDEVSWEELRARFGCFMRGPAPLREAALDALKNQKAQDGDFEVCGLSVWTDLLKLKGLKSKKLEQLFFFSPYLTSKAKKCIPPFGVKKAIL</sequence>
<evidence type="ECO:0000256" key="5">
    <source>
        <dbReference type="ARBA" id="ARBA00059878"/>
    </source>
</evidence>
<reference evidence="7" key="1">
    <citation type="submission" date="2025-08" db="UniProtKB">
        <authorList>
            <consortium name="Ensembl"/>
        </authorList>
    </citation>
    <scope>IDENTIFICATION</scope>
</reference>
<dbReference type="InterPro" id="IPR038505">
    <property type="entry name" value="FANCF_C_sf"/>
</dbReference>
<accession>A0A8C8SUH3</accession>
<comment type="function">
    <text evidence="5">DNA repair protein that may operate in a postreplication repair or a cell cycle checkpoint function. May be implicated in interstrand DNA cross-link repair and in the maintenance of normal chromosome stability.</text>
</comment>
<dbReference type="InterPro" id="IPR035428">
    <property type="entry name" value="FANCF"/>
</dbReference>
<dbReference type="AlphaFoldDB" id="A0A8C8SUH3"/>
<dbReference type="FunFam" id="1.25.40.490:FF:000001">
    <property type="entry name" value="Fanconi anemia, complementation group F"/>
    <property type="match status" value="1"/>
</dbReference>
<evidence type="ECO:0000313" key="7">
    <source>
        <dbReference type="Ensembl" id="ENSPCEP00000025161.1"/>
    </source>
</evidence>
<dbReference type="GO" id="GO:0036297">
    <property type="term" value="P:interstrand cross-link repair"/>
    <property type="evidence" value="ECO:0007669"/>
    <property type="project" value="InterPro"/>
</dbReference>
<dbReference type="Proteomes" id="UP000694393">
    <property type="component" value="Unplaced"/>
</dbReference>
<dbReference type="GO" id="GO:0043240">
    <property type="term" value="C:Fanconi anaemia nuclear complex"/>
    <property type="evidence" value="ECO:0007669"/>
    <property type="project" value="InterPro"/>
</dbReference>
<dbReference type="Gene3D" id="1.25.40.490">
    <property type="match status" value="1"/>
</dbReference>